<protein>
    <submittedName>
        <fullName evidence="2">Uncharacterized protein</fullName>
    </submittedName>
</protein>
<evidence type="ECO:0000313" key="2">
    <source>
        <dbReference type="EMBL" id="KAH8038592.1"/>
    </source>
</evidence>
<dbReference type="Proteomes" id="UP000821866">
    <property type="component" value="Chromosome 1"/>
</dbReference>
<organism evidence="2 3">
    <name type="scientific">Rhipicephalus microplus</name>
    <name type="common">Cattle tick</name>
    <name type="synonym">Boophilus microplus</name>
    <dbReference type="NCBI Taxonomy" id="6941"/>
    <lineage>
        <taxon>Eukaryota</taxon>
        <taxon>Metazoa</taxon>
        <taxon>Ecdysozoa</taxon>
        <taxon>Arthropoda</taxon>
        <taxon>Chelicerata</taxon>
        <taxon>Arachnida</taxon>
        <taxon>Acari</taxon>
        <taxon>Parasitiformes</taxon>
        <taxon>Ixodida</taxon>
        <taxon>Ixodoidea</taxon>
        <taxon>Ixodidae</taxon>
        <taxon>Rhipicephalinae</taxon>
        <taxon>Rhipicephalus</taxon>
        <taxon>Boophilus</taxon>
    </lineage>
</organism>
<keyword evidence="1" id="KW-0812">Transmembrane</keyword>
<comment type="caution">
    <text evidence="2">The sequence shown here is derived from an EMBL/GenBank/DDBJ whole genome shotgun (WGS) entry which is preliminary data.</text>
</comment>
<name>A0A9J6EX35_RHIMP</name>
<keyword evidence="3" id="KW-1185">Reference proteome</keyword>
<dbReference type="VEuPathDB" id="VectorBase:LOC119173547"/>
<dbReference type="AlphaFoldDB" id="A0A9J6EX35"/>
<keyword evidence="1" id="KW-0472">Membrane</keyword>
<evidence type="ECO:0000256" key="1">
    <source>
        <dbReference type="SAM" id="Phobius"/>
    </source>
</evidence>
<evidence type="ECO:0000313" key="3">
    <source>
        <dbReference type="Proteomes" id="UP000821866"/>
    </source>
</evidence>
<proteinExistence type="predicted"/>
<feature type="transmembrane region" description="Helical" evidence="1">
    <location>
        <begin position="44"/>
        <end position="67"/>
    </location>
</feature>
<reference evidence="2" key="2">
    <citation type="submission" date="2021-09" db="EMBL/GenBank/DDBJ databases">
        <authorList>
            <person name="Jia N."/>
            <person name="Wang J."/>
            <person name="Shi W."/>
            <person name="Du L."/>
            <person name="Sun Y."/>
            <person name="Zhan W."/>
            <person name="Jiang J."/>
            <person name="Wang Q."/>
            <person name="Zhang B."/>
            <person name="Ji P."/>
            <person name="Sakyi L.B."/>
            <person name="Cui X."/>
            <person name="Yuan T."/>
            <person name="Jiang B."/>
            <person name="Yang W."/>
            <person name="Lam T.T.-Y."/>
            <person name="Chang Q."/>
            <person name="Ding S."/>
            <person name="Wang X."/>
            <person name="Zhu J."/>
            <person name="Ruan X."/>
            <person name="Zhao L."/>
            <person name="Wei J."/>
            <person name="Que T."/>
            <person name="Du C."/>
            <person name="Cheng J."/>
            <person name="Dai P."/>
            <person name="Han X."/>
            <person name="Huang E."/>
            <person name="Gao Y."/>
            <person name="Liu J."/>
            <person name="Shao H."/>
            <person name="Ye R."/>
            <person name="Li L."/>
            <person name="Wei W."/>
            <person name="Wang X."/>
            <person name="Wang C."/>
            <person name="Huo Q."/>
            <person name="Li W."/>
            <person name="Guo W."/>
            <person name="Chen H."/>
            <person name="Chen S."/>
            <person name="Zhou L."/>
            <person name="Zhou L."/>
            <person name="Ni X."/>
            <person name="Tian J."/>
            <person name="Zhou Y."/>
            <person name="Sheng Y."/>
            <person name="Liu T."/>
            <person name="Pan Y."/>
            <person name="Xia L."/>
            <person name="Li J."/>
            <person name="Zhao F."/>
            <person name="Cao W."/>
        </authorList>
    </citation>
    <scope>NUCLEOTIDE SEQUENCE</scope>
    <source>
        <strain evidence="2">Rmic-2018</strain>
        <tissue evidence="2">Larvae</tissue>
    </source>
</reference>
<dbReference type="Gene3D" id="1.20.1070.10">
    <property type="entry name" value="Rhodopsin 7-helix transmembrane proteins"/>
    <property type="match status" value="1"/>
</dbReference>
<accession>A0A9J6EX35</accession>
<dbReference type="EMBL" id="JABSTU010000001">
    <property type="protein sequence ID" value="KAH8038592.1"/>
    <property type="molecule type" value="Genomic_DNA"/>
</dbReference>
<sequence length="160" mass="17966">MHPPQPGLDYGTVFIFRVQRGPFAEEFYQCVTYGFYSAQWQEQLYTSFSLVSMFLLPLATLITTYILTFYTISAPASIEEGIHPEARSLLGGYTRFSGQGPMICKLMHPEWQRQVKTMALAFICSGQLAIGEAEDVIMLQGRRSRRSPRGTASLTPLAVI</sequence>
<keyword evidence="1" id="KW-1133">Transmembrane helix</keyword>
<gene>
    <name evidence="2" type="ORF">HPB51_002231</name>
</gene>
<reference evidence="2" key="1">
    <citation type="journal article" date="2020" name="Cell">
        <title>Large-Scale Comparative Analyses of Tick Genomes Elucidate Their Genetic Diversity and Vector Capacities.</title>
        <authorList>
            <consortium name="Tick Genome and Microbiome Consortium (TIGMIC)"/>
            <person name="Jia N."/>
            <person name="Wang J."/>
            <person name="Shi W."/>
            <person name="Du L."/>
            <person name="Sun Y."/>
            <person name="Zhan W."/>
            <person name="Jiang J.F."/>
            <person name="Wang Q."/>
            <person name="Zhang B."/>
            <person name="Ji P."/>
            <person name="Bell-Sakyi L."/>
            <person name="Cui X.M."/>
            <person name="Yuan T.T."/>
            <person name="Jiang B.G."/>
            <person name="Yang W.F."/>
            <person name="Lam T.T."/>
            <person name="Chang Q.C."/>
            <person name="Ding S.J."/>
            <person name="Wang X.J."/>
            <person name="Zhu J.G."/>
            <person name="Ruan X.D."/>
            <person name="Zhao L."/>
            <person name="Wei J.T."/>
            <person name="Ye R.Z."/>
            <person name="Que T.C."/>
            <person name="Du C.H."/>
            <person name="Zhou Y.H."/>
            <person name="Cheng J.X."/>
            <person name="Dai P.F."/>
            <person name="Guo W.B."/>
            <person name="Han X.H."/>
            <person name="Huang E.J."/>
            <person name="Li L.F."/>
            <person name="Wei W."/>
            <person name="Gao Y.C."/>
            <person name="Liu J.Z."/>
            <person name="Shao H.Z."/>
            <person name="Wang X."/>
            <person name="Wang C.C."/>
            <person name="Yang T.C."/>
            <person name="Huo Q.B."/>
            <person name="Li W."/>
            <person name="Chen H.Y."/>
            <person name="Chen S.E."/>
            <person name="Zhou L.G."/>
            <person name="Ni X.B."/>
            <person name="Tian J.H."/>
            <person name="Sheng Y."/>
            <person name="Liu T."/>
            <person name="Pan Y.S."/>
            <person name="Xia L.Y."/>
            <person name="Li J."/>
            <person name="Zhao F."/>
            <person name="Cao W.C."/>
        </authorList>
    </citation>
    <scope>NUCLEOTIDE SEQUENCE</scope>
    <source>
        <strain evidence="2">Rmic-2018</strain>
    </source>
</reference>